<evidence type="ECO:0000256" key="3">
    <source>
        <dbReference type="ARBA" id="ARBA00007879"/>
    </source>
</evidence>
<dbReference type="WBParaSite" id="SSTP_0001035600.1">
    <property type="protein sequence ID" value="SSTP_0001035600.1"/>
    <property type="gene ID" value="SSTP_0001035600"/>
</dbReference>
<accession>A0A0K0ELL2</accession>
<evidence type="ECO:0000256" key="7">
    <source>
        <dbReference type="ARBA" id="ARBA00023004"/>
    </source>
</evidence>
<dbReference type="GO" id="GO:0051213">
    <property type="term" value="F:dioxygenase activity"/>
    <property type="evidence" value="ECO:0007669"/>
    <property type="project" value="UniProtKB-KW"/>
</dbReference>
<comment type="cofactor">
    <cofactor evidence="1">
        <name>Fe(2+)</name>
        <dbReference type="ChEBI" id="CHEBI:29033"/>
    </cofactor>
</comment>
<keyword evidence="6" id="KW-0560">Oxidoreductase</keyword>
<keyword evidence="7" id="KW-0408">Iron</keyword>
<dbReference type="AlphaFoldDB" id="A0A0K0ELL2"/>
<dbReference type="GO" id="GO:0046872">
    <property type="term" value="F:metal ion binding"/>
    <property type="evidence" value="ECO:0007669"/>
    <property type="project" value="UniProtKB-KW"/>
</dbReference>
<dbReference type="PANTHER" id="PTHR46030">
    <property type="entry name" value="ALPHA-KETOGLUTARATE-DEPENDENT DIOXYGENASE ALKB HOMOLOG 6"/>
    <property type="match status" value="1"/>
</dbReference>
<keyword evidence="4" id="KW-0479">Metal-binding</keyword>
<dbReference type="STRING" id="6248.A0A0K0ELL2"/>
<sequence>MGEDKYLIKNCPETIRYIPNFITDEEEEYLLHLVNNAPTPKWDYLSNRRLQVYGGIINKKKVLIPDEGIPQGFNYIIDKLMALEDGFKLDKVPNHLLVNEYLPGQGIMPHTDGDAYYPLVATISLGSPILLDFYKNITPECVSSFDNRYIGSMFLERRSLILLSNDIYSNHLHSIAERDEDKMTGDVFNLNQVNLKVGDIVKRETRVSLTYRHVEKVSKLNIMNLLKK</sequence>
<dbReference type="PROSITE" id="PS51471">
    <property type="entry name" value="FE2OG_OXY"/>
    <property type="match status" value="1"/>
</dbReference>
<evidence type="ECO:0000256" key="8">
    <source>
        <dbReference type="ARBA" id="ARBA00023242"/>
    </source>
</evidence>
<keyword evidence="10" id="KW-1185">Reference proteome</keyword>
<dbReference type="GO" id="GO:0005634">
    <property type="term" value="C:nucleus"/>
    <property type="evidence" value="ECO:0007669"/>
    <property type="project" value="UniProtKB-SubCell"/>
</dbReference>
<evidence type="ECO:0000256" key="5">
    <source>
        <dbReference type="ARBA" id="ARBA00022964"/>
    </source>
</evidence>
<evidence type="ECO:0000313" key="10">
    <source>
        <dbReference type="Proteomes" id="UP000035681"/>
    </source>
</evidence>
<keyword evidence="5" id="KW-0223">Dioxygenase</keyword>
<comment type="subcellular location">
    <subcellularLocation>
        <location evidence="2">Nucleus</location>
    </subcellularLocation>
</comment>
<evidence type="ECO:0000259" key="9">
    <source>
        <dbReference type="PROSITE" id="PS51471"/>
    </source>
</evidence>
<comment type="similarity">
    <text evidence="3">Belongs to the alkB family.</text>
</comment>
<dbReference type="InterPro" id="IPR037151">
    <property type="entry name" value="AlkB-like_sf"/>
</dbReference>
<dbReference type="InterPro" id="IPR032862">
    <property type="entry name" value="ALKBH6"/>
</dbReference>
<name>A0A0K0ELL2_STRER</name>
<reference evidence="11" key="1">
    <citation type="submission" date="2015-08" db="UniProtKB">
        <authorList>
            <consortium name="WormBaseParasite"/>
        </authorList>
    </citation>
    <scope>IDENTIFICATION</scope>
</reference>
<evidence type="ECO:0000256" key="1">
    <source>
        <dbReference type="ARBA" id="ARBA00001954"/>
    </source>
</evidence>
<evidence type="ECO:0000256" key="2">
    <source>
        <dbReference type="ARBA" id="ARBA00004123"/>
    </source>
</evidence>
<feature type="domain" description="Fe2OG dioxygenase" evidence="9">
    <location>
        <begin position="92"/>
        <end position="215"/>
    </location>
</feature>
<dbReference type="SUPFAM" id="SSF51197">
    <property type="entry name" value="Clavaminate synthase-like"/>
    <property type="match status" value="1"/>
</dbReference>
<proteinExistence type="inferred from homology"/>
<dbReference type="WBParaSite" id="TCONS_00003198.p1">
    <property type="protein sequence ID" value="TCONS_00003198.p1"/>
    <property type="gene ID" value="XLOC_002946"/>
</dbReference>
<keyword evidence="8" id="KW-0539">Nucleus</keyword>
<evidence type="ECO:0000256" key="4">
    <source>
        <dbReference type="ARBA" id="ARBA00022723"/>
    </source>
</evidence>
<evidence type="ECO:0000313" key="12">
    <source>
        <dbReference type="WBParaSite" id="TCONS_00003198.p1"/>
    </source>
</evidence>
<dbReference type="InterPro" id="IPR005123">
    <property type="entry name" value="Oxoglu/Fe-dep_dioxygenase_dom"/>
</dbReference>
<dbReference type="InterPro" id="IPR027450">
    <property type="entry name" value="AlkB-like"/>
</dbReference>
<evidence type="ECO:0000256" key="6">
    <source>
        <dbReference type="ARBA" id="ARBA00023002"/>
    </source>
</evidence>
<protein>
    <submittedName>
        <fullName evidence="11 12">Fe2OG dioxygenase domain-containing protein</fullName>
    </submittedName>
</protein>
<evidence type="ECO:0000313" key="11">
    <source>
        <dbReference type="WBParaSite" id="SSTP_0001035600.1"/>
    </source>
</evidence>
<dbReference type="Proteomes" id="UP000035681">
    <property type="component" value="Unplaced"/>
</dbReference>
<dbReference type="Pfam" id="PF13532">
    <property type="entry name" value="2OG-FeII_Oxy_2"/>
    <property type="match status" value="1"/>
</dbReference>
<organism evidence="11">
    <name type="scientific">Strongyloides stercoralis</name>
    <name type="common">Threadworm</name>
    <dbReference type="NCBI Taxonomy" id="6248"/>
    <lineage>
        <taxon>Eukaryota</taxon>
        <taxon>Metazoa</taxon>
        <taxon>Ecdysozoa</taxon>
        <taxon>Nematoda</taxon>
        <taxon>Chromadorea</taxon>
        <taxon>Rhabditida</taxon>
        <taxon>Tylenchina</taxon>
        <taxon>Panagrolaimomorpha</taxon>
        <taxon>Strongyloidoidea</taxon>
        <taxon>Strongyloididae</taxon>
        <taxon>Strongyloides</taxon>
    </lineage>
</organism>
<dbReference type="Gene3D" id="2.60.120.590">
    <property type="entry name" value="Alpha-ketoglutarate-dependent dioxygenase AlkB-like"/>
    <property type="match status" value="1"/>
</dbReference>
<dbReference type="PANTHER" id="PTHR46030:SF1">
    <property type="entry name" value="ALPHA-KETOGLUTARATE-DEPENDENT DIOXYGENASE ALKB HOMOLOG 6"/>
    <property type="match status" value="1"/>
</dbReference>